<gene>
    <name evidence="2" type="ORF">BG844_10045</name>
</gene>
<accession>A0A1K0GT20</accession>
<sequence length="103" mass="11832">MVEQSGRPDDRPVQVAVAQLVLRDRQTDVVAVEELLGDGCEDVPRDRPVGLLYLTLTDRWPWQTLVLIVTNDLIWWVPFAAYLRAAWPLYRRTWKADATSLPS</sequence>
<organism evidence="2 3">
    <name type="scientific">Couchioplanes caeruleus subsp. caeruleus</name>
    <dbReference type="NCBI Taxonomy" id="56427"/>
    <lineage>
        <taxon>Bacteria</taxon>
        <taxon>Bacillati</taxon>
        <taxon>Actinomycetota</taxon>
        <taxon>Actinomycetes</taxon>
        <taxon>Micromonosporales</taxon>
        <taxon>Micromonosporaceae</taxon>
        <taxon>Couchioplanes</taxon>
    </lineage>
</organism>
<comment type="caution">
    <text evidence="2">The sequence shown here is derived from an EMBL/GenBank/DDBJ whole genome shotgun (WGS) entry which is preliminary data.</text>
</comment>
<reference evidence="2 3" key="1">
    <citation type="submission" date="2016-09" db="EMBL/GenBank/DDBJ databases">
        <title>Couchioplanes caeruleus draft genome sequence.</title>
        <authorList>
            <person name="Sheehan J."/>
            <person name="Caffrey P."/>
        </authorList>
    </citation>
    <scope>NUCLEOTIDE SEQUENCE [LARGE SCALE GENOMIC DNA]</scope>
    <source>
        <strain evidence="2 3">DSM 43634</strain>
    </source>
</reference>
<evidence type="ECO:0000256" key="1">
    <source>
        <dbReference type="SAM" id="Phobius"/>
    </source>
</evidence>
<protein>
    <submittedName>
        <fullName evidence="2">Uncharacterized protein</fullName>
    </submittedName>
</protein>
<dbReference type="Proteomes" id="UP000182486">
    <property type="component" value="Unassembled WGS sequence"/>
</dbReference>
<evidence type="ECO:0000313" key="3">
    <source>
        <dbReference type="Proteomes" id="UP000182486"/>
    </source>
</evidence>
<feature type="transmembrane region" description="Helical" evidence="1">
    <location>
        <begin position="60"/>
        <end position="83"/>
    </location>
</feature>
<keyword evidence="1" id="KW-0472">Membrane</keyword>
<name>A0A1K0GT20_9ACTN</name>
<keyword evidence="1" id="KW-0812">Transmembrane</keyword>
<keyword evidence="1" id="KW-1133">Transmembrane helix</keyword>
<proteinExistence type="predicted"/>
<dbReference type="EMBL" id="MEIA01000100">
    <property type="protein sequence ID" value="OJF14364.1"/>
    <property type="molecule type" value="Genomic_DNA"/>
</dbReference>
<dbReference type="AlphaFoldDB" id="A0A1K0GT20"/>
<evidence type="ECO:0000313" key="2">
    <source>
        <dbReference type="EMBL" id="OJF14364.1"/>
    </source>
</evidence>
<keyword evidence="3" id="KW-1185">Reference proteome</keyword>